<dbReference type="AlphaFoldDB" id="A0A336MMH7"/>
<feature type="compositionally biased region" description="Acidic residues" evidence="1">
    <location>
        <begin position="20"/>
        <end position="29"/>
    </location>
</feature>
<dbReference type="InterPro" id="IPR028226">
    <property type="entry name" value="LIN37"/>
</dbReference>
<feature type="compositionally biased region" description="Basic and acidic residues" evidence="1">
    <location>
        <begin position="10"/>
        <end position="19"/>
    </location>
</feature>
<dbReference type="PANTHER" id="PTHR31336:SF3">
    <property type="entry name" value="PROTEIN LIN-37 HOMOLOG"/>
    <property type="match status" value="1"/>
</dbReference>
<protein>
    <submittedName>
        <fullName evidence="2">CSON003066 protein</fullName>
    </submittedName>
</protein>
<dbReference type="PANTHER" id="PTHR31336">
    <property type="entry name" value="LIN37 HOMOLOG"/>
    <property type="match status" value="1"/>
</dbReference>
<dbReference type="GO" id="GO:0031523">
    <property type="term" value="C:Myb complex"/>
    <property type="evidence" value="ECO:0007669"/>
    <property type="project" value="TreeGrafter"/>
</dbReference>
<reference evidence="2" key="1">
    <citation type="submission" date="2018-07" db="EMBL/GenBank/DDBJ databases">
        <authorList>
            <person name="Quirk P.G."/>
            <person name="Krulwich T.A."/>
        </authorList>
    </citation>
    <scope>NUCLEOTIDE SEQUENCE</scope>
</reference>
<dbReference type="OMA" id="CSKDNIN"/>
<organism evidence="2">
    <name type="scientific">Culicoides sonorensis</name>
    <name type="common">Biting midge</name>
    <dbReference type="NCBI Taxonomy" id="179676"/>
    <lineage>
        <taxon>Eukaryota</taxon>
        <taxon>Metazoa</taxon>
        <taxon>Ecdysozoa</taxon>
        <taxon>Arthropoda</taxon>
        <taxon>Hexapoda</taxon>
        <taxon>Insecta</taxon>
        <taxon>Pterygota</taxon>
        <taxon>Neoptera</taxon>
        <taxon>Endopterygota</taxon>
        <taxon>Diptera</taxon>
        <taxon>Nematocera</taxon>
        <taxon>Chironomoidea</taxon>
        <taxon>Ceratopogonidae</taxon>
        <taxon>Ceratopogoninae</taxon>
        <taxon>Culicoides</taxon>
        <taxon>Monoculicoides</taxon>
    </lineage>
</organism>
<dbReference type="EMBL" id="UFQT01001529">
    <property type="protein sequence ID" value="SSX30935.1"/>
    <property type="molecule type" value="Genomic_DNA"/>
</dbReference>
<gene>
    <name evidence="2" type="primary">CSON003066</name>
</gene>
<evidence type="ECO:0000256" key="1">
    <source>
        <dbReference type="SAM" id="MobiDB-lite"/>
    </source>
</evidence>
<proteinExistence type="predicted"/>
<feature type="region of interest" description="Disordered" evidence="1">
    <location>
        <begin position="1"/>
        <end position="48"/>
    </location>
</feature>
<evidence type="ECO:0000313" key="2">
    <source>
        <dbReference type="EMBL" id="SSX30935.1"/>
    </source>
</evidence>
<dbReference type="Pfam" id="PF15306">
    <property type="entry name" value="LIN37"/>
    <property type="match status" value="1"/>
</dbReference>
<name>A0A336MMH7_CULSO</name>
<dbReference type="VEuPathDB" id="VectorBase:CSON003066"/>
<accession>A0A336MMH7</accession>
<dbReference type="GO" id="GO:0000122">
    <property type="term" value="P:negative regulation of transcription by RNA polymerase II"/>
    <property type="evidence" value="ECO:0007669"/>
    <property type="project" value="TreeGrafter"/>
</dbReference>
<sequence>MQAVRGKLKASLEEAQRESEESEVSEEEIVERPKKRIKTDKSKKLMPPPTIHQSYVMKLFDRSVDLAKFEERTPLYPICRAWMKNMKGKKEVVDDDDDEILPRRKMTGVLTMITNGIAAEVRTLPPPDPEIDVPRNPGKIPAQEKTSKFNIDLNYKLTDPTLPARDDLLYLNLKRWREVRDLWQNNNEEYSKRYQDSYDILDGLYNQSQGKIPSNA</sequence>
<dbReference type="GO" id="GO:0017053">
    <property type="term" value="C:transcription repressor complex"/>
    <property type="evidence" value="ECO:0007669"/>
    <property type="project" value="InterPro"/>
</dbReference>